<evidence type="ECO:0000313" key="3">
    <source>
        <dbReference type="Proteomes" id="UP001595698"/>
    </source>
</evidence>
<protein>
    <submittedName>
        <fullName evidence="2">Uncharacterized protein</fullName>
    </submittedName>
</protein>
<organism evidence="2 3">
    <name type="scientific">Streptosporangium jomthongense</name>
    <dbReference type="NCBI Taxonomy" id="1193683"/>
    <lineage>
        <taxon>Bacteria</taxon>
        <taxon>Bacillati</taxon>
        <taxon>Actinomycetota</taxon>
        <taxon>Actinomycetes</taxon>
        <taxon>Streptosporangiales</taxon>
        <taxon>Streptosporangiaceae</taxon>
        <taxon>Streptosporangium</taxon>
    </lineage>
</organism>
<keyword evidence="3" id="KW-1185">Reference proteome</keyword>
<keyword evidence="1" id="KW-0812">Transmembrane</keyword>
<keyword evidence="1" id="KW-0472">Membrane</keyword>
<accession>A0ABV8FDJ0</accession>
<feature type="transmembrane region" description="Helical" evidence="1">
    <location>
        <begin position="20"/>
        <end position="53"/>
    </location>
</feature>
<dbReference type="RefSeq" id="WP_352011505.1">
    <property type="nucleotide sequence ID" value="NZ_JBHSBC010000045.1"/>
</dbReference>
<name>A0ABV8FDJ0_9ACTN</name>
<gene>
    <name evidence="2" type="ORF">ACFOYY_34640</name>
</gene>
<proteinExistence type="predicted"/>
<evidence type="ECO:0000256" key="1">
    <source>
        <dbReference type="SAM" id="Phobius"/>
    </source>
</evidence>
<comment type="caution">
    <text evidence="2">The sequence shown here is derived from an EMBL/GenBank/DDBJ whole genome shotgun (WGS) entry which is preliminary data.</text>
</comment>
<evidence type="ECO:0000313" key="2">
    <source>
        <dbReference type="EMBL" id="MFC3985312.1"/>
    </source>
</evidence>
<dbReference type="Proteomes" id="UP001595698">
    <property type="component" value="Unassembled WGS sequence"/>
</dbReference>
<reference evidence="3" key="1">
    <citation type="journal article" date="2019" name="Int. J. Syst. Evol. Microbiol.">
        <title>The Global Catalogue of Microorganisms (GCM) 10K type strain sequencing project: providing services to taxonomists for standard genome sequencing and annotation.</title>
        <authorList>
            <consortium name="The Broad Institute Genomics Platform"/>
            <consortium name="The Broad Institute Genome Sequencing Center for Infectious Disease"/>
            <person name="Wu L."/>
            <person name="Ma J."/>
        </authorList>
    </citation>
    <scope>NUCLEOTIDE SEQUENCE [LARGE SCALE GENOMIC DNA]</scope>
    <source>
        <strain evidence="3">TBRC 7912</strain>
    </source>
</reference>
<sequence>MSFFDRNIDAIDNAAKIVFFGSLAILALIFVTGPVGLFTLVVLATLIGSGLVLNEVADAQARMDQEAAERGTQWHERLRANRERELHREIQRLRRERER</sequence>
<dbReference type="EMBL" id="JBHSBC010000045">
    <property type="protein sequence ID" value="MFC3985312.1"/>
    <property type="molecule type" value="Genomic_DNA"/>
</dbReference>
<keyword evidence="1" id="KW-1133">Transmembrane helix</keyword>